<name>A0A9J7ALD9_9PROT</name>
<sequence>MVKSGASKEEDLWRVPPPGAFGPLDEHGRRLGAPAPDLNLSVVIPCLNAARGLQRTLDALATSARSGFTPEVVVVDGGSTDRTREIALEGGARVVEAPPGRGQQLAAGARAAKGDWLLFLHGDTALDRGWAATVMVFASNDRNRERAAVFSFALDDDSRAARRLEAMVRWRNRWLGLPYGDQGLLIHRRFYRRLGGFKEIPLMEDVDMIRRIGIGRLAIFDVKAITSAERYVRSGYLRRALRNLFCLTLFFCRVPPRLIARIYS</sequence>
<evidence type="ECO:0000256" key="2">
    <source>
        <dbReference type="ARBA" id="ARBA00022475"/>
    </source>
</evidence>
<dbReference type="KEGG" id="naci:NUH88_11140"/>
<dbReference type="RefSeq" id="WP_257766483.1">
    <property type="nucleotide sequence ID" value="NZ_CP102480.1"/>
</dbReference>
<feature type="compositionally biased region" description="Basic and acidic residues" evidence="6">
    <location>
        <begin position="1"/>
        <end position="13"/>
    </location>
</feature>
<keyword evidence="9" id="KW-1185">Reference proteome</keyword>
<feature type="domain" description="Glycosyltransferase 2-like" evidence="7">
    <location>
        <begin position="41"/>
        <end position="141"/>
    </location>
</feature>
<comment type="subcellular location">
    <subcellularLocation>
        <location evidence="1">Cell membrane</location>
    </subcellularLocation>
</comment>
<evidence type="ECO:0000256" key="1">
    <source>
        <dbReference type="ARBA" id="ARBA00004236"/>
    </source>
</evidence>
<keyword evidence="4" id="KW-0808">Transferase</keyword>
<evidence type="ECO:0000256" key="4">
    <source>
        <dbReference type="ARBA" id="ARBA00022679"/>
    </source>
</evidence>
<evidence type="ECO:0000313" key="9">
    <source>
        <dbReference type="Proteomes" id="UP001060336"/>
    </source>
</evidence>
<dbReference type="AlphaFoldDB" id="A0A9J7ALD9"/>
<dbReference type="PANTHER" id="PTHR43646">
    <property type="entry name" value="GLYCOSYLTRANSFERASE"/>
    <property type="match status" value="1"/>
</dbReference>
<gene>
    <name evidence="8" type="ORF">NUH88_11140</name>
</gene>
<evidence type="ECO:0000259" key="7">
    <source>
        <dbReference type="Pfam" id="PF00535"/>
    </source>
</evidence>
<organism evidence="8 9">
    <name type="scientific">Nisaea acidiphila</name>
    <dbReference type="NCBI Taxonomy" id="1862145"/>
    <lineage>
        <taxon>Bacteria</taxon>
        <taxon>Pseudomonadati</taxon>
        <taxon>Pseudomonadota</taxon>
        <taxon>Alphaproteobacteria</taxon>
        <taxon>Rhodospirillales</taxon>
        <taxon>Thalassobaculaceae</taxon>
        <taxon>Nisaea</taxon>
    </lineage>
</organism>
<dbReference type="Pfam" id="PF00535">
    <property type="entry name" value="Glycos_transf_2"/>
    <property type="match status" value="1"/>
</dbReference>
<feature type="region of interest" description="Disordered" evidence="6">
    <location>
        <begin position="1"/>
        <end position="28"/>
    </location>
</feature>
<evidence type="ECO:0000256" key="5">
    <source>
        <dbReference type="ARBA" id="ARBA00023136"/>
    </source>
</evidence>
<evidence type="ECO:0000256" key="3">
    <source>
        <dbReference type="ARBA" id="ARBA00022676"/>
    </source>
</evidence>
<dbReference type="InterPro" id="IPR029044">
    <property type="entry name" value="Nucleotide-diphossugar_trans"/>
</dbReference>
<dbReference type="PANTHER" id="PTHR43646:SF2">
    <property type="entry name" value="GLYCOSYLTRANSFERASE 2-LIKE DOMAIN-CONTAINING PROTEIN"/>
    <property type="match status" value="1"/>
</dbReference>
<keyword evidence="3" id="KW-0328">Glycosyltransferase</keyword>
<keyword evidence="2" id="KW-1003">Cell membrane</keyword>
<evidence type="ECO:0000313" key="8">
    <source>
        <dbReference type="EMBL" id="UUX47974.1"/>
    </source>
</evidence>
<dbReference type="Proteomes" id="UP001060336">
    <property type="component" value="Chromosome"/>
</dbReference>
<dbReference type="GO" id="GO:0016757">
    <property type="term" value="F:glycosyltransferase activity"/>
    <property type="evidence" value="ECO:0007669"/>
    <property type="project" value="UniProtKB-KW"/>
</dbReference>
<accession>A0A9J7ALD9</accession>
<dbReference type="InterPro" id="IPR001173">
    <property type="entry name" value="Glyco_trans_2-like"/>
</dbReference>
<dbReference type="Gene3D" id="3.90.550.10">
    <property type="entry name" value="Spore Coat Polysaccharide Biosynthesis Protein SpsA, Chain A"/>
    <property type="match status" value="1"/>
</dbReference>
<dbReference type="GO" id="GO:0005886">
    <property type="term" value="C:plasma membrane"/>
    <property type="evidence" value="ECO:0007669"/>
    <property type="project" value="UniProtKB-SubCell"/>
</dbReference>
<proteinExistence type="predicted"/>
<evidence type="ECO:0000256" key="6">
    <source>
        <dbReference type="SAM" id="MobiDB-lite"/>
    </source>
</evidence>
<dbReference type="NCBIfam" id="TIGR04283">
    <property type="entry name" value="glyco_like_mftF"/>
    <property type="match status" value="1"/>
</dbReference>
<dbReference type="InterPro" id="IPR026461">
    <property type="entry name" value="Trfase_2_rSAM/seldom_assoc"/>
</dbReference>
<reference evidence="8" key="1">
    <citation type="submission" date="2022-08" db="EMBL/GenBank/DDBJ databases">
        <title>Nisaea acidiphila sp. nov., isolated from a marine algal debris and emended description of the genus Nisaea Urios et al. 2008.</title>
        <authorList>
            <person name="Kwon K."/>
        </authorList>
    </citation>
    <scope>NUCLEOTIDE SEQUENCE</scope>
    <source>
        <strain evidence="8">MEBiC11861</strain>
    </source>
</reference>
<dbReference type="SUPFAM" id="SSF53448">
    <property type="entry name" value="Nucleotide-diphospho-sugar transferases"/>
    <property type="match status" value="1"/>
</dbReference>
<protein>
    <submittedName>
        <fullName evidence="8">TIGR04283 family arsenosugar biosynthesis glycosyltransferase</fullName>
    </submittedName>
</protein>
<keyword evidence="5" id="KW-0472">Membrane</keyword>
<dbReference type="CDD" id="cd02522">
    <property type="entry name" value="GT_2_like_a"/>
    <property type="match status" value="1"/>
</dbReference>
<dbReference type="EMBL" id="CP102480">
    <property type="protein sequence ID" value="UUX47974.1"/>
    <property type="molecule type" value="Genomic_DNA"/>
</dbReference>